<proteinExistence type="predicted"/>
<feature type="compositionally biased region" description="Basic residues" evidence="1">
    <location>
        <begin position="437"/>
        <end position="448"/>
    </location>
</feature>
<name>A0A1Q9D550_SYMMI</name>
<evidence type="ECO:0000256" key="1">
    <source>
        <dbReference type="SAM" id="MobiDB-lite"/>
    </source>
</evidence>
<dbReference type="AlphaFoldDB" id="A0A1Q9D550"/>
<feature type="region of interest" description="Disordered" evidence="1">
    <location>
        <begin position="343"/>
        <end position="384"/>
    </location>
</feature>
<dbReference type="Proteomes" id="UP000186817">
    <property type="component" value="Unassembled WGS sequence"/>
</dbReference>
<protein>
    <submittedName>
        <fullName evidence="2">Uncharacterized protein</fullName>
    </submittedName>
</protein>
<keyword evidence="3" id="KW-1185">Reference proteome</keyword>
<sequence length="992" mass="109069">MWKVADLKSELEATELLLKTRPDIEKIKSGLVTQLKHKLVNMTEIPAAELVELYNLFQSSSLPEDVRKEMLDVLDNKAATANNCETSAGKLCLVPQTLTTLQNYITASDISLCEKGSMWAGTEVFASRLRKLGVVSMKVCTKKICVALLVHFEVERTNTIPPGDTVYALAEHMLQALKMSSTTVPSDAKSLRRYPASPWQLDAKHFAASYGEDAPVSRDFPRLAQIMVNHSPVRSSSSLVSEGAKNAGKVGKQSADRGQQHQLVAQAPMMQPPQPQMQPPPPQILDLLTPEMKQQLWASYVQGCSGLFGQQAQGQPNIVYFQNKGAGQPNDPSAAQLQLQLPSGSNGLPNTIAANGQASTASAGQGSTVEPSTVNAQQQQQQTNQAKLVDSNANSNMVNAQLQSIEALSGTQDGNHEQKTLEDIEKEHMERLEKKTQSKKPAKAGKTKQNHDKQAPKQKLKFVFTAYPCDVTSYQGGHREEHVFCNNIADPVGLGILLQPADGKQAIRLYYSMQILVQDGQAQKFCLGLKGDGGCRFCIKCANAISLKATAEDSGDDDSDHGVCSLTKKSQLRLVDDEEVFQSWDRLATRFTTDSTQAFALREKAAGFTFSPSGLLSSQPLRHHIRPISCYMHDWMHGVCANGTAAIVGFLFLEAMQTDGFQSWSSFCEYLAVWNLPALGKKACPDLASLFDTKRVKAHRKSKKLKMQASELLTVFPILAHYALTVCSSGRDTKPTQALLAMALFLELLTSVVYGCVGAADLDTAAEACLRLCLENGWQGFLVKKFHWLLHYGDALKIHKTIISCFTCERKHKQLLKVGTPIQNLKCYEKSVLEEVVSEQMYKIKQSGCFDFTCHLATRSKLKASQHDLLAKHIPAMFLDAETYTCNTLGIAGGGSLATGDVILLNVQDGVVCGRLRGNFECRHVFCLVQFFQLQSVAKDSSWAMWSDEDDSLIHAVQANSIRCALTWSKGRSGCRTLLPYHTRSMFLSSRT</sequence>
<evidence type="ECO:0000313" key="3">
    <source>
        <dbReference type="Proteomes" id="UP000186817"/>
    </source>
</evidence>
<dbReference type="OrthoDB" id="432304at2759"/>
<reference evidence="2 3" key="1">
    <citation type="submission" date="2016-02" db="EMBL/GenBank/DDBJ databases">
        <title>Genome analysis of coral dinoflagellate symbionts highlights evolutionary adaptations to a symbiotic lifestyle.</title>
        <authorList>
            <person name="Aranda M."/>
            <person name="Li Y."/>
            <person name="Liew Y.J."/>
            <person name="Baumgarten S."/>
            <person name="Simakov O."/>
            <person name="Wilson M."/>
            <person name="Piel J."/>
            <person name="Ashoor H."/>
            <person name="Bougouffa S."/>
            <person name="Bajic V.B."/>
            <person name="Ryu T."/>
            <person name="Ravasi T."/>
            <person name="Bayer T."/>
            <person name="Micklem G."/>
            <person name="Kim H."/>
            <person name="Bhak J."/>
            <person name="Lajeunesse T.C."/>
            <person name="Voolstra C.R."/>
        </authorList>
    </citation>
    <scope>NUCLEOTIDE SEQUENCE [LARGE SCALE GENOMIC DNA]</scope>
    <source>
        <strain evidence="2 3">CCMP2467</strain>
    </source>
</reference>
<feature type="compositionally biased region" description="Polar residues" evidence="1">
    <location>
        <begin position="343"/>
        <end position="376"/>
    </location>
</feature>
<comment type="caution">
    <text evidence="2">The sequence shown here is derived from an EMBL/GenBank/DDBJ whole genome shotgun (WGS) entry which is preliminary data.</text>
</comment>
<feature type="region of interest" description="Disordered" evidence="1">
    <location>
        <begin position="430"/>
        <end position="457"/>
    </location>
</feature>
<accession>A0A1Q9D550</accession>
<gene>
    <name evidence="2" type="ORF">AK812_SmicGene28147</name>
</gene>
<dbReference type="EMBL" id="LSRX01000718">
    <property type="protein sequence ID" value="OLP90295.1"/>
    <property type="molecule type" value="Genomic_DNA"/>
</dbReference>
<evidence type="ECO:0000313" key="2">
    <source>
        <dbReference type="EMBL" id="OLP90295.1"/>
    </source>
</evidence>
<organism evidence="2 3">
    <name type="scientific">Symbiodinium microadriaticum</name>
    <name type="common">Dinoflagellate</name>
    <name type="synonym">Zooxanthella microadriatica</name>
    <dbReference type="NCBI Taxonomy" id="2951"/>
    <lineage>
        <taxon>Eukaryota</taxon>
        <taxon>Sar</taxon>
        <taxon>Alveolata</taxon>
        <taxon>Dinophyceae</taxon>
        <taxon>Suessiales</taxon>
        <taxon>Symbiodiniaceae</taxon>
        <taxon>Symbiodinium</taxon>
    </lineage>
</organism>